<protein>
    <submittedName>
        <fullName evidence="1">Uncharacterized protein</fullName>
    </submittedName>
</protein>
<name>A0A0E9X525_ANGAN</name>
<sequence>MLCVQVIGNTSTHCRSMCGNRLLVLLKVGEHYERAYPTMNYITTTLSKLNRGDSTLHFHSGFTNRNTPLTKF</sequence>
<reference evidence="1" key="2">
    <citation type="journal article" date="2015" name="Fish Shellfish Immunol.">
        <title>Early steps in the European eel (Anguilla anguilla)-Vibrio vulnificus interaction in the gills: Role of the RtxA13 toxin.</title>
        <authorList>
            <person name="Callol A."/>
            <person name="Pajuelo D."/>
            <person name="Ebbesson L."/>
            <person name="Teles M."/>
            <person name="MacKenzie S."/>
            <person name="Amaro C."/>
        </authorList>
    </citation>
    <scope>NUCLEOTIDE SEQUENCE</scope>
</reference>
<proteinExistence type="predicted"/>
<dbReference type="AlphaFoldDB" id="A0A0E9X525"/>
<reference evidence="1" key="1">
    <citation type="submission" date="2014-11" db="EMBL/GenBank/DDBJ databases">
        <authorList>
            <person name="Amaro Gonzalez C."/>
        </authorList>
    </citation>
    <scope>NUCLEOTIDE SEQUENCE</scope>
</reference>
<dbReference type="EMBL" id="GBXM01010863">
    <property type="protein sequence ID" value="JAH97714.1"/>
    <property type="molecule type" value="Transcribed_RNA"/>
</dbReference>
<accession>A0A0E9X525</accession>
<organism evidence="1">
    <name type="scientific">Anguilla anguilla</name>
    <name type="common">European freshwater eel</name>
    <name type="synonym">Muraena anguilla</name>
    <dbReference type="NCBI Taxonomy" id="7936"/>
    <lineage>
        <taxon>Eukaryota</taxon>
        <taxon>Metazoa</taxon>
        <taxon>Chordata</taxon>
        <taxon>Craniata</taxon>
        <taxon>Vertebrata</taxon>
        <taxon>Euteleostomi</taxon>
        <taxon>Actinopterygii</taxon>
        <taxon>Neopterygii</taxon>
        <taxon>Teleostei</taxon>
        <taxon>Anguilliformes</taxon>
        <taxon>Anguillidae</taxon>
        <taxon>Anguilla</taxon>
    </lineage>
</organism>
<evidence type="ECO:0000313" key="1">
    <source>
        <dbReference type="EMBL" id="JAH97714.1"/>
    </source>
</evidence>